<dbReference type="EMBL" id="FR824447">
    <property type="protein sequence ID" value="CCA26708.1"/>
    <property type="molecule type" value="Genomic_DNA"/>
</dbReference>
<gene>
    <name evidence="1" type="primary">AlNc14C404G11404</name>
    <name evidence="1" type="ORF">ALNC14_128520</name>
</gene>
<evidence type="ECO:0000313" key="1">
    <source>
        <dbReference type="EMBL" id="CCA26708.1"/>
    </source>
</evidence>
<name>F0WYZ4_9STRA</name>
<accession>F0WYZ4</accession>
<dbReference type="HOGENOM" id="CLU_2799297_0_0_1"/>
<reference evidence="1" key="2">
    <citation type="submission" date="2011-02" db="EMBL/GenBank/DDBJ databases">
        <authorList>
            <person name="MacLean D."/>
        </authorList>
    </citation>
    <scope>NUCLEOTIDE SEQUENCE</scope>
</reference>
<organism evidence="1">
    <name type="scientific">Albugo laibachii Nc14</name>
    <dbReference type="NCBI Taxonomy" id="890382"/>
    <lineage>
        <taxon>Eukaryota</taxon>
        <taxon>Sar</taxon>
        <taxon>Stramenopiles</taxon>
        <taxon>Oomycota</taxon>
        <taxon>Peronosporomycetes</taxon>
        <taxon>Albuginales</taxon>
        <taxon>Albuginaceae</taxon>
        <taxon>Albugo</taxon>
    </lineage>
</organism>
<protein>
    <submittedName>
        <fullName evidence="1">AlNc14C404G11404 protein</fullName>
    </submittedName>
</protein>
<dbReference type="AlphaFoldDB" id="F0WYZ4"/>
<proteinExistence type="predicted"/>
<sequence>MTLSREASIFGPSLASWKGDRGASLKCGHSSLIQLEYMHEFQESDPIEREKAIVFDGKSHEQYGASPN</sequence>
<reference evidence="1" key="1">
    <citation type="journal article" date="2011" name="PLoS Biol.">
        <title>Gene gain and loss during evolution of obligate parasitism in the white rust pathogen of Arabidopsis thaliana.</title>
        <authorList>
            <person name="Kemen E."/>
            <person name="Gardiner A."/>
            <person name="Schultz-Larsen T."/>
            <person name="Kemen A.C."/>
            <person name="Balmuth A.L."/>
            <person name="Robert-Seilaniantz A."/>
            <person name="Bailey K."/>
            <person name="Holub E."/>
            <person name="Studholme D.J."/>
            <person name="Maclean D."/>
            <person name="Jones J.D."/>
        </authorList>
    </citation>
    <scope>NUCLEOTIDE SEQUENCE</scope>
</reference>